<dbReference type="InterPro" id="IPR001806">
    <property type="entry name" value="Small_GTPase"/>
</dbReference>
<dbReference type="SUPFAM" id="SSF52540">
    <property type="entry name" value="P-loop containing nucleoside triphosphate hydrolases"/>
    <property type="match status" value="1"/>
</dbReference>
<gene>
    <name evidence="3" type="ordered locus">Marme_1220</name>
</gene>
<evidence type="ECO:0000313" key="4">
    <source>
        <dbReference type="Proteomes" id="UP000001062"/>
    </source>
</evidence>
<dbReference type="SMART" id="SM00174">
    <property type="entry name" value="RHO"/>
    <property type="match status" value="1"/>
</dbReference>
<dbReference type="OrthoDB" id="7957980at2"/>
<dbReference type="GO" id="GO:0003924">
    <property type="term" value="F:GTPase activity"/>
    <property type="evidence" value="ECO:0007669"/>
    <property type="project" value="InterPro"/>
</dbReference>
<dbReference type="PRINTS" id="PR00449">
    <property type="entry name" value="RASTRNSFRMNG"/>
</dbReference>
<dbReference type="RefSeq" id="WP_013660398.1">
    <property type="nucleotide sequence ID" value="NC_015276.1"/>
</dbReference>
<protein>
    <submittedName>
        <fullName evidence="3">Small GTP-binding protein</fullName>
    </submittedName>
</protein>
<dbReference type="SMART" id="SM00175">
    <property type="entry name" value="RAB"/>
    <property type="match status" value="1"/>
</dbReference>
<dbReference type="PANTHER" id="PTHR47977">
    <property type="entry name" value="RAS-RELATED PROTEIN RAB"/>
    <property type="match status" value="1"/>
</dbReference>
<keyword evidence="2" id="KW-0342">GTP-binding</keyword>
<dbReference type="GO" id="GO:0005525">
    <property type="term" value="F:GTP binding"/>
    <property type="evidence" value="ECO:0007669"/>
    <property type="project" value="UniProtKB-KW"/>
</dbReference>
<dbReference type="PATRIC" id="fig|717774.3.peg.1268"/>
<dbReference type="NCBIfam" id="TIGR00231">
    <property type="entry name" value="small_GTP"/>
    <property type="match status" value="1"/>
</dbReference>
<dbReference type="InterPro" id="IPR027417">
    <property type="entry name" value="P-loop_NTPase"/>
</dbReference>
<dbReference type="Pfam" id="PF00071">
    <property type="entry name" value="Ras"/>
    <property type="match status" value="1"/>
</dbReference>
<reference evidence="3 4" key="1">
    <citation type="journal article" date="2012" name="Stand. Genomic Sci.">
        <title>Complete genome sequence of the melanogenic marine bacterium Marinomonas mediterranea type strain (MMB-1(T)).</title>
        <authorList>
            <person name="Lucas-Elio P."/>
            <person name="Goodwin L."/>
            <person name="Woyke T."/>
            <person name="Pitluck S."/>
            <person name="Nolan M."/>
            <person name="Kyrpides N.C."/>
            <person name="Detter J.C."/>
            <person name="Copeland A."/>
            <person name="Teshima H."/>
            <person name="Bruce D."/>
            <person name="Detter C."/>
            <person name="Tapia R."/>
            <person name="Han S."/>
            <person name="Land M.L."/>
            <person name="Ivanova N."/>
            <person name="Mikhailova N."/>
            <person name="Johnston A.W."/>
            <person name="Sanchez-Amat A."/>
        </authorList>
    </citation>
    <scope>NUCLEOTIDE SEQUENCE [LARGE SCALE GENOMIC DNA]</scope>
    <source>
        <strain evidence="4">ATCC 700492 / JCM 21426 / NBRC 103028 / MMB-1</strain>
    </source>
</reference>
<dbReference type="Proteomes" id="UP000001062">
    <property type="component" value="Chromosome"/>
</dbReference>
<keyword evidence="1" id="KW-0547">Nucleotide-binding</keyword>
<dbReference type="AlphaFoldDB" id="F2JUS8"/>
<dbReference type="PROSITE" id="PS51419">
    <property type="entry name" value="RAB"/>
    <property type="match status" value="1"/>
</dbReference>
<dbReference type="CDD" id="cd00154">
    <property type="entry name" value="Rab"/>
    <property type="match status" value="1"/>
</dbReference>
<sequence>MIQKKICMLGASAVGKTSLVKQFVEGIFSDRYLTSIGVKIDKKILEVEDSTVQLMLWDIEGVDRYAGFNPKYLRGASAAIIVVDQTRTQSFLEGVEICRLVKLEKEMPIFLVSNKSDLPKSGTWDSAADCGVASLFERSFNTSAKTGDGVEDMFHNVAKAALNK</sequence>
<dbReference type="Gene3D" id="3.40.50.300">
    <property type="entry name" value="P-loop containing nucleotide triphosphate hydrolases"/>
    <property type="match status" value="1"/>
</dbReference>
<proteinExistence type="predicted"/>
<keyword evidence="4" id="KW-1185">Reference proteome</keyword>
<dbReference type="InterPro" id="IPR005225">
    <property type="entry name" value="Small_GTP-bd"/>
</dbReference>
<name>F2JUS8_MARM1</name>
<dbReference type="SMART" id="SM00173">
    <property type="entry name" value="RAS"/>
    <property type="match status" value="1"/>
</dbReference>
<dbReference type="KEGG" id="mme:Marme_1220"/>
<dbReference type="InterPro" id="IPR050227">
    <property type="entry name" value="Rab"/>
</dbReference>
<dbReference type="EMBL" id="CP002583">
    <property type="protein sequence ID" value="ADZ90493.1"/>
    <property type="molecule type" value="Genomic_DNA"/>
</dbReference>
<dbReference type="STRING" id="717774.Marme_1220"/>
<evidence type="ECO:0000256" key="1">
    <source>
        <dbReference type="ARBA" id="ARBA00022741"/>
    </source>
</evidence>
<dbReference type="HOGENOM" id="CLU_041217_10_6_6"/>
<evidence type="ECO:0000313" key="3">
    <source>
        <dbReference type="EMBL" id="ADZ90493.1"/>
    </source>
</evidence>
<dbReference type="eggNOG" id="COG1100">
    <property type="taxonomic scope" value="Bacteria"/>
</dbReference>
<accession>F2JUS8</accession>
<evidence type="ECO:0000256" key="2">
    <source>
        <dbReference type="ARBA" id="ARBA00023134"/>
    </source>
</evidence>
<organism evidence="3 4">
    <name type="scientific">Marinomonas mediterranea (strain ATCC 700492 / JCM 21426 / NBRC 103028 / MMB-1)</name>
    <dbReference type="NCBI Taxonomy" id="717774"/>
    <lineage>
        <taxon>Bacteria</taxon>
        <taxon>Pseudomonadati</taxon>
        <taxon>Pseudomonadota</taxon>
        <taxon>Gammaproteobacteria</taxon>
        <taxon>Oceanospirillales</taxon>
        <taxon>Oceanospirillaceae</taxon>
        <taxon>Marinomonas</taxon>
    </lineage>
</organism>